<evidence type="ECO:0000313" key="2">
    <source>
        <dbReference type="Proteomes" id="UP001213000"/>
    </source>
</evidence>
<sequence length="158" mass="17628">MPLRFNLRVVGTVRSLETDGARYSIRLEGPVLDSLWRREWENGLLGIDLAMFYTATGGATTSPINQSEDEVTLTFDAHTTKLRDARNRPIRSSRWSCSLNGASLIAVFQVERDALPAPSANPNLTIDQYRCQCVVARILSPEELVDGGTVVTRFHQYS</sequence>
<dbReference type="AlphaFoldDB" id="A0AAD5VXU8"/>
<comment type="caution">
    <text evidence="1">The sequence shown here is derived from an EMBL/GenBank/DDBJ whole genome shotgun (WGS) entry which is preliminary data.</text>
</comment>
<keyword evidence="2" id="KW-1185">Reference proteome</keyword>
<organism evidence="1 2">
    <name type="scientific">Leucocoprinus birnbaumii</name>
    <dbReference type="NCBI Taxonomy" id="56174"/>
    <lineage>
        <taxon>Eukaryota</taxon>
        <taxon>Fungi</taxon>
        <taxon>Dikarya</taxon>
        <taxon>Basidiomycota</taxon>
        <taxon>Agaricomycotina</taxon>
        <taxon>Agaricomycetes</taxon>
        <taxon>Agaricomycetidae</taxon>
        <taxon>Agaricales</taxon>
        <taxon>Agaricineae</taxon>
        <taxon>Agaricaceae</taxon>
        <taxon>Leucocoprinus</taxon>
    </lineage>
</organism>
<dbReference type="EMBL" id="JANIEX010000168">
    <property type="protein sequence ID" value="KAJ3571838.1"/>
    <property type="molecule type" value="Genomic_DNA"/>
</dbReference>
<protein>
    <submittedName>
        <fullName evidence="1">Uncharacterized protein</fullName>
    </submittedName>
</protein>
<reference evidence="1" key="1">
    <citation type="submission" date="2022-07" db="EMBL/GenBank/DDBJ databases">
        <title>Genome Sequence of Leucocoprinus birnbaumii.</title>
        <authorList>
            <person name="Buettner E."/>
        </authorList>
    </citation>
    <scope>NUCLEOTIDE SEQUENCE</scope>
    <source>
        <strain evidence="1">VT141</strain>
    </source>
</reference>
<evidence type="ECO:0000313" key="1">
    <source>
        <dbReference type="EMBL" id="KAJ3571838.1"/>
    </source>
</evidence>
<proteinExistence type="predicted"/>
<dbReference type="Proteomes" id="UP001213000">
    <property type="component" value="Unassembled WGS sequence"/>
</dbReference>
<name>A0AAD5VXU8_9AGAR</name>
<accession>A0AAD5VXU8</accession>
<gene>
    <name evidence="1" type="ORF">NP233_g3491</name>
</gene>